<organism evidence="1">
    <name type="scientific">marine metagenome</name>
    <dbReference type="NCBI Taxonomy" id="408172"/>
    <lineage>
        <taxon>unclassified sequences</taxon>
        <taxon>metagenomes</taxon>
        <taxon>ecological metagenomes</taxon>
    </lineage>
</organism>
<protein>
    <submittedName>
        <fullName evidence="1">Uncharacterized protein</fullName>
    </submittedName>
</protein>
<dbReference type="AlphaFoldDB" id="A0A382SEV6"/>
<feature type="non-terminal residue" evidence="1">
    <location>
        <position position="77"/>
    </location>
</feature>
<dbReference type="EMBL" id="UINC01128551">
    <property type="protein sequence ID" value="SVD08373.1"/>
    <property type="molecule type" value="Genomic_DNA"/>
</dbReference>
<name>A0A382SEV6_9ZZZZ</name>
<sequence>MDVDLEAHAEIVEVDSRLDGKPRTRQQNSSVAALDIVEIRTEPVNGGTWRQAMSRAMQETVSVSGGCDMVTGKAIQL</sequence>
<accession>A0A382SEV6</accession>
<reference evidence="1" key="1">
    <citation type="submission" date="2018-05" db="EMBL/GenBank/DDBJ databases">
        <authorList>
            <person name="Lanie J.A."/>
            <person name="Ng W.-L."/>
            <person name="Kazmierczak K.M."/>
            <person name="Andrzejewski T.M."/>
            <person name="Davidsen T.M."/>
            <person name="Wayne K.J."/>
            <person name="Tettelin H."/>
            <person name="Glass J.I."/>
            <person name="Rusch D."/>
            <person name="Podicherti R."/>
            <person name="Tsui H.-C.T."/>
            <person name="Winkler M.E."/>
        </authorList>
    </citation>
    <scope>NUCLEOTIDE SEQUENCE</scope>
</reference>
<gene>
    <name evidence="1" type="ORF">METZ01_LOCUS361227</name>
</gene>
<evidence type="ECO:0000313" key="1">
    <source>
        <dbReference type="EMBL" id="SVD08373.1"/>
    </source>
</evidence>
<proteinExistence type="predicted"/>